<keyword evidence="2" id="KW-1185">Reference proteome</keyword>
<protein>
    <submittedName>
        <fullName evidence="1">Uncharacterized protein</fullName>
    </submittedName>
</protein>
<evidence type="ECO:0000313" key="1">
    <source>
        <dbReference type="EMBL" id="GAA5504801.1"/>
    </source>
</evidence>
<comment type="caution">
    <text evidence="1">The sequence shown here is derived from an EMBL/GenBank/DDBJ whole genome shotgun (WGS) entry which is preliminary data.</text>
</comment>
<accession>A0ABP9VJE5</accession>
<dbReference type="EMBL" id="BAABRO010000001">
    <property type="protein sequence ID" value="GAA5504801.1"/>
    <property type="molecule type" value="Genomic_DNA"/>
</dbReference>
<evidence type="ECO:0000313" key="2">
    <source>
        <dbReference type="Proteomes" id="UP001416858"/>
    </source>
</evidence>
<sequence>MSLRDSKLRNIKTDAPVVIKTQLQNSDLVNDSRPNQIVTVVQQPCR</sequence>
<name>A0ABP9VJE5_9BACT</name>
<proteinExistence type="predicted"/>
<organism evidence="1 2">
    <name type="scientific">Novipirellula caenicola</name>
    <dbReference type="NCBI Taxonomy" id="1536901"/>
    <lineage>
        <taxon>Bacteria</taxon>
        <taxon>Pseudomonadati</taxon>
        <taxon>Planctomycetota</taxon>
        <taxon>Planctomycetia</taxon>
        <taxon>Pirellulales</taxon>
        <taxon>Pirellulaceae</taxon>
        <taxon>Novipirellula</taxon>
    </lineage>
</organism>
<gene>
    <name evidence="1" type="ORF">Rcae01_00240</name>
</gene>
<reference evidence="1 2" key="1">
    <citation type="submission" date="2024-02" db="EMBL/GenBank/DDBJ databases">
        <title>Rhodopirellula caenicola NBRC 110016.</title>
        <authorList>
            <person name="Ichikawa N."/>
            <person name="Katano-Makiyama Y."/>
            <person name="Hidaka K."/>
        </authorList>
    </citation>
    <scope>NUCLEOTIDE SEQUENCE [LARGE SCALE GENOMIC DNA]</scope>
    <source>
        <strain evidence="1 2">NBRC 110016</strain>
    </source>
</reference>
<dbReference type="Proteomes" id="UP001416858">
    <property type="component" value="Unassembled WGS sequence"/>
</dbReference>